<dbReference type="PANTHER" id="PTHR48056:SF83">
    <property type="entry name" value="LRR RECEPTOR-LIKE SERINE_THREONINE-PROTEIN KINASE FLS2"/>
    <property type="match status" value="1"/>
</dbReference>
<dbReference type="Gramene" id="TRITD2Av1G259830.1">
    <property type="protein sequence ID" value="TRITD2Av1G259830.1"/>
    <property type="gene ID" value="TRITD2Av1G259830"/>
</dbReference>
<dbReference type="FunFam" id="3.80.10.10:FF:000233">
    <property type="entry name" value="Leucine-rich repeat receptor-like protein kinase TDR"/>
    <property type="match status" value="1"/>
</dbReference>
<keyword evidence="7 11" id="KW-1133">Transmembrane helix</keyword>
<evidence type="ECO:0000256" key="10">
    <source>
        <dbReference type="ARBA" id="ARBA00023180"/>
    </source>
</evidence>
<reference evidence="13 14" key="1">
    <citation type="submission" date="2017-09" db="EMBL/GenBank/DDBJ databases">
        <authorList>
            <consortium name="International Durum Wheat Genome Sequencing Consortium (IDWGSC)"/>
            <person name="Milanesi L."/>
        </authorList>
    </citation>
    <scope>NUCLEOTIDE SEQUENCE [LARGE SCALE GENOMIC DNA]</scope>
    <source>
        <strain evidence="14">cv. Svevo</strain>
    </source>
</reference>
<dbReference type="SMART" id="SM00369">
    <property type="entry name" value="LRR_TYP"/>
    <property type="match status" value="8"/>
</dbReference>
<evidence type="ECO:0000259" key="12">
    <source>
        <dbReference type="PROSITE" id="PS50011"/>
    </source>
</evidence>
<dbReference type="InterPro" id="IPR003591">
    <property type="entry name" value="Leu-rich_rpt_typical-subtyp"/>
</dbReference>
<feature type="domain" description="Protein kinase" evidence="12">
    <location>
        <begin position="528"/>
        <end position="771"/>
    </location>
</feature>
<dbReference type="SUPFAM" id="SSF52058">
    <property type="entry name" value="L domain-like"/>
    <property type="match status" value="2"/>
</dbReference>
<keyword evidence="8 11" id="KW-0472">Membrane</keyword>
<keyword evidence="2" id="KW-0597">Phosphoprotein</keyword>
<organism evidence="13 14">
    <name type="scientific">Triticum turgidum subsp. durum</name>
    <name type="common">Durum wheat</name>
    <name type="synonym">Triticum durum</name>
    <dbReference type="NCBI Taxonomy" id="4567"/>
    <lineage>
        <taxon>Eukaryota</taxon>
        <taxon>Viridiplantae</taxon>
        <taxon>Streptophyta</taxon>
        <taxon>Embryophyta</taxon>
        <taxon>Tracheophyta</taxon>
        <taxon>Spermatophyta</taxon>
        <taxon>Magnoliopsida</taxon>
        <taxon>Liliopsida</taxon>
        <taxon>Poales</taxon>
        <taxon>Poaceae</taxon>
        <taxon>BOP clade</taxon>
        <taxon>Pooideae</taxon>
        <taxon>Triticodae</taxon>
        <taxon>Triticeae</taxon>
        <taxon>Triticinae</taxon>
        <taxon>Triticum</taxon>
    </lineage>
</organism>
<dbReference type="Pfam" id="PF07714">
    <property type="entry name" value="PK_Tyr_Ser-Thr"/>
    <property type="match status" value="1"/>
</dbReference>
<evidence type="ECO:0000256" key="7">
    <source>
        <dbReference type="ARBA" id="ARBA00022989"/>
    </source>
</evidence>
<dbReference type="PANTHER" id="PTHR48056">
    <property type="entry name" value="LRR RECEPTOR-LIKE SERINE/THREONINE-PROTEIN KINASE-RELATED"/>
    <property type="match status" value="1"/>
</dbReference>
<dbReference type="Pfam" id="PF13516">
    <property type="entry name" value="LRR_6"/>
    <property type="match status" value="2"/>
</dbReference>
<dbReference type="PRINTS" id="PR00019">
    <property type="entry name" value="LEURICHRPT"/>
</dbReference>
<comment type="subcellular location">
    <subcellularLocation>
        <location evidence="1">Membrane</location>
        <topology evidence="1">Single-pass membrane protein</topology>
    </subcellularLocation>
</comment>
<dbReference type="GO" id="GO:0033612">
    <property type="term" value="F:receptor serine/threonine kinase binding"/>
    <property type="evidence" value="ECO:0007669"/>
    <property type="project" value="TreeGrafter"/>
</dbReference>
<dbReference type="InterPro" id="IPR011009">
    <property type="entry name" value="Kinase-like_dom_sf"/>
</dbReference>
<dbReference type="Pfam" id="PF00560">
    <property type="entry name" value="LRR_1"/>
    <property type="match status" value="8"/>
</dbReference>
<dbReference type="Gene3D" id="3.80.10.10">
    <property type="entry name" value="Ribonuclease Inhibitor"/>
    <property type="match status" value="3"/>
</dbReference>
<proteinExistence type="predicted"/>
<dbReference type="InterPro" id="IPR001245">
    <property type="entry name" value="Ser-Thr/Tyr_kinase_cat_dom"/>
</dbReference>
<dbReference type="GO" id="GO:0005524">
    <property type="term" value="F:ATP binding"/>
    <property type="evidence" value="ECO:0007669"/>
    <property type="project" value="InterPro"/>
</dbReference>
<gene>
    <name evidence="13" type="ORF">TRITD_2Av1G259830</name>
</gene>
<evidence type="ECO:0000256" key="9">
    <source>
        <dbReference type="ARBA" id="ARBA00023170"/>
    </source>
</evidence>
<dbReference type="GO" id="GO:0016020">
    <property type="term" value="C:membrane"/>
    <property type="evidence" value="ECO:0007669"/>
    <property type="project" value="UniProtKB-SubCell"/>
</dbReference>
<accession>A0A9R1P4S1</accession>
<dbReference type="FunFam" id="3.80.10.10:FF:000383">
    <property type="entry name" value="Leucine-rich repeat receptor protein kinase EMS1"/>
    <property type="match status" value="1"/>
</dbReference>
<dbReference type="GO" id="GO:0009791">
    <property type="term" value="P:post-embryonic development"/>
    <property type="evidence" value="ECO:0007669"/>
    <property type="project" value="UniProtKB-ARBA"/>
</dbReference>
<dbReference type="PROSITE" id="PS50011">
    <property type="entry name" value="PROTEIN_KINASE_DOM"/>
    <property type="match status" value="1"/>
</dbReference>
<keyword evidence="6" id="KW-0677">Repeat</keyword>
<dbReference type="EMBL" id="LT934113">
    <property type="protein sequence ID" value="VAH36633.1"/>
    <property type="molecule type" value="Genomic_DNA"/>
</dbReference>
<evidence type="ECO:0000256" key="2">
    <source>
        <dbReference type="ARBA" id="ARBA00022553"/>
    </source>
</evidence>
<keyword evidence="4 11" id="KW-0812">Transmembrane</keyword>
<evidence type="ECO:0000256" key="8">
    <source>
        <dbReference type="ARBA" id="ARBA00023136"/>
    </source>
</evidence>
<keyword evidence="9" id="KW-0675">Receptor</keyword>
<keyword evidence="3" id="KW-0433">Leucine-rich repeat</keyword>
<feature type="transmembrane region" description="Helical" evidence="11">
    <location>
        <begin position="463"/>
        <end position="488"/>
    </location>
</feature>
<dbReference type="GO" id="GO:0004672">
    <property type="term" value="F:protein kinase activity"/>
    <property type="evidence" value="ECO:0007669"/>
    <property type="project" value="InterPro"/>
</dbReference>
<evidence type="ECO:0000256" key="5">
    <source>
        <dbReference type="ARBA" id="ARBA00022729"/>
    </source>
</evidence>
<dbReference type="SUPFAM" id="SSF56112">
    <property type="entry name" value="Protein kinase-like (PK-like)"/>
    <property type="match status" value="1"/>
</dbReference>
<evidence type="ECO:0000256" key="4">
    <source>
        <dbReference type="ARBA" id="ARBA00022692"/>
    </source>
</evidence>
<protein>
    <recommendedName>
        <fullName evidence="12">Protein kinase domain-containing protein</fullName>
    </recommendedName>
</protein>
<evidence type="ECO:0000256" key="3">
    <source>
        <dbReference type="ARBA" id="ARBA00022614"/>
    </source>
</evidence>
<evidence type="ECO:0000313" key="14">
    <source>
        <dbReference type="Proteomes" id="UP000324705"/>
    </source>
</evidence>
<keyword evidence="14" id="KW-1185">Reference proteome</keyword>
<sequence length="771" mass="82564">MWALGVDINNLTGQIPSCIGDLDKLQIFEAFMNNLDGELPPSFAKLTQMKSLDLSANKLSGSIPQEIGNFSHLWILQMSENRFSGPIPSELGRFGANSLTGGIPEDLFDCGSLRTLDLAWNNFTGGLNRRVGQLGELRRLLLQWNALSGTIPEEIGNLTNLIDLKLGGNRFAGRVPASISNMSSSLQVLDLSHNRLNGALPDELFELRQLTILDLGSNRFAGAIPAEVSNLRSLSFLDLSKNRLNGTFPAGLGGHEQLLTLDLSHNRLSGAIPGAAVAAMSTMQMYLNLSNNAFTGPIPREVGGLTMVQAIDLSNNQLSGGIPATLAGCKNLYSLDLSANNLVGTLPAGLFPQLDLLTTLNVSHNDLDGEINPDMAALKHIQTLDLSSNAFAGTIPPALANLTSLRELNLSSNHLEGPVPDTGVFRNLSVSSLQGNPGLCGWNLLAPCHAAGAGKPRFSRTGLVVLVVLLVLALLLLFSLVTILVVGCRRYKKKRVKSDGSSHLSETFVVPELRRFTYGELESATGSFDQGNVIGSSSLSTVYKGVLVEPGGKAVAVKRLNLEQFPAMSDKSFLTELATLSRLRHKNLARVVGYAWEAFKMKALVLEYMDNGDLDGAIHGPDAPRWTVAERLRVCVSVAHGLVYLHSGYGFPIVHCELAYMRGATPKADVFSFGVLVMELFTKRRPTGNIEEDGVPMTLQQLVGNALSRGLEGVAGVLDSGMKVATEIELSTAADALRLASSCAEFEPADRPDMNGVLSALLKMSRACGGD</sequence>
<name>A0A9R1P4S1_TRITD</name>
<dbReference type="FunFam" id="3.80.10.10:FF:000722">
    <property type="entry name" value="Leucine-rich repeat receptor-like protein kinase"/>
    <property type="match status" value="1"/>
</dbReference>
<dbReference type="AlphaFoldDB" id="A0A9R1P4S1"/>
<keyword evidence="10" id="KW-0325">Glycoprotein</keyword>
<evidence type="ECO:0000256" key="6">
    <source>
        <dbReference type="ARBA" id="ARBA00022737"/>
    </source>
</evidence>
<evidence type="ECO:0000313" key="13">
    <source>
        <dbReference type="EMBL" id="VAH36633.1"/>
    </source>
</evidence>
<dbReference type="InterPro" id="IPR050647">
    <property type="entry name" value="Plant_LRR-RLKs"/>
</dbReference>
<dbReference type="Proteomes" id="UP000324705">
    <property type="component" value="Chromosome 2A"/>
</dbReference>
<evidence type="ECO:0000256" key="11">
    <source>
        <dbReference type="SAM" id="Phobius"/>
    </source>
</evidence>
<dbReference type="Pfam" id="PF13855">
    <property type="entry name" value="LRR_8"/>
    <property type="match status" value="1"/>
</dbReference>
<keyword evidence="5" id="KW-0732">Signal</keyword>
<dbReference type="InterPro" id="IPR032675">
    <property type="entry name" value="LRR_dom_sf"/>
</dbReference>
<dbReference type="InterPro" id="IPR001611">
    <property type="entry name" value="Leu-rich_rpt"/>
</dbReference>
<dbReference type="Gene3D" id="1.10.510.10">
    <property type="entry name" value="Transferase(Phosphotransferase) domain 1"/>
    <property type="match status" value="2"/>
</dbReference>
<dbReference type="InterPro" id="IPR000719">
    <property type="entry name" value="Prot_kinase_dom"/>
</dbReference>
<evidence type="ECO:0000256" key="1">
    <source>
        <dbReference type="ARBA" id="ARBA00004167"/>
    </source>
</evidence>